<organism evidence="3">
    <name type="scientific">metagenome</name>
    <dbReference type="NCBI Taxonomy" id="256318"/>
    <lineage>
        <taxon>unclassified sequences</taxon>
        <taxon>metagenomes</taxon>
    </lineage>
</organism>
<dbReference type="SUPFAM" id="SSF52317">
    <property type="entry name" value="Class I glutamine amidotransferase-like"/>
    <property type="match status" value="1"/>
</dbReference>
<dbReference type="InterPro" id="IPR029062">
    <property type="entry name" value="Class_I_gatase-like"/>
</dbReference>
<dbReference type="GO" id="GO:0000162">
    <property type="term" value="P:L-tryptophan biosynthetic process"/>
    <property type="evidence" value="ECO:0007669"/>
    <property type="project" value="TreeGrafter"/>
</dbReference>
<dbReference type="InterPro" id="IPR006221">
    <property type="entry name" value="TrpG/PapA_dom"/>
</dbReference>
<dbReference type="PANTHER" id="PTHR43418">
    <property type="entry name" value="MULTIFUNCTIONAL TRYPTOPHAN BIOSYNTHESIS PROTEIN-RELATED"/>
    <property type="match status" value="1"/>
</dbReference>
<evidence type="ECO:0000259" key="2">
    <source>
        <dbReference type="Pfam" id="PF00117"/>
    </source>
</evidence>
<dbReference type="PRINTS" id="PR00096">
    <property type="entry name" value="GATASE"/>
</dbReference>
<dbReference type="NCBIfam" id="TIGR00566">
    <property type="entry name" value="trpG_papA"/>
    <property type="match status" value="1"/>
</dbReference>
<keyword evidence="1" id="KW-0315">Glutamine amidotransferase</keyword>
<dbReference type="InterPro" id="IPR050472">
    <property type="entry name" value="Anth_synth/Amidotransfase"/>
</dbReference>
<dbReference type="CDD" id="cd01743">
    <property type="entry name" value="GATase1_Anthranilate_Synthase"/>
    <property type="match status" value="1"/>
</dbReference>
<feature type="domain" description="Glutamine amidotransferase" evidence="2">
    <location>
        <begin position="7"/>
        <end position="191"/>
    </location>
</feature>
<dbReference type="GO" id="GO:0004049">
    <property type="term" value="F:anthranilate synthase activity"/>
    <property type="evidence" value="ECO:0007669"/>
    <property type="project" value="UniProtKB-EC"/>
</dbReference>
<dbReference type="EMBL" id="CZKA01000015">
    <property type="protein sequence ID" value="CUR54864.1"/>
    <property type="molecule type" value="Genomic_DNA"/>
</dbReference>
<dbReference type="PANTHER" id="PTHR43418:SF4">
    <property type="entry name" value="MULTIFUNCTIONAL TRYPTOPHAN BIOSYNTHESIS PROTEIN"/>
    <property type="match status" value="1"/>
</dbReference>
<dbReference type="Pfam" id="PF00117">
    <property type="entry name" value="GATase"/>
    <property type="match status" value="1"/>
</dbReference>
<dbReference type="AlphaFoldDB" id="A0A2P2BYR6"/>
<dbReference type="PROSITE" id="PS51273">
    <property type="entry name" value="GATASE_TYPE_1"/>
    <property type="match status" value="1"/>
</dbReference>
<dbReference type="PRINTS" id="PR00099">
    <property type="entry name" value="CPSGATASE"/>
</dbReference>
<evidence type="ECO:0000313" key="3">
    <source>
        <dbReference type="EMBL" id="CUR54864.1"/>
    </source>
</evidence>
<dbReference type="EC" id="4.1.3.27" evidence="3"/>
<accession>A0A2P2BYR6</accession>
<dbReference type="GO" id="GO:0005829">
    <property type="term" value="C:cytosol"/>
    <property type="evidence" value="ECO:0007669"/>
    <property type="project" value="TreeGrafter"/>
</dbReference>
<keyword evidence="3" id="KW-0456">Lyase</keyword>
<gene>
    <name evidence="3" type="ORF">NOCA2220055</name>
</gene>
<dbReference type="InterPro" id="IPR017926">
    <property type="entry name" value="GATASE"/>
</dbReference>
<dbReference type="Gene3D" id="3.40.50.880">
    <property type="match status" value="1"/>
</dbReference>
<proteinExistence type="predicted"/>
<dbReference type="PRINTS" id="PR00097">
    <property type="entry name" value="ANTSNTHASEII"/>
</dbReference>
<sequence>MGSPKVVVVDHYDSYTWNLVHLVAAVTGVPPTVVQHDETTLDFLLRFQHIVLSPGPGHPAEPLDFSVGRALVVEGDRPVLGVCLGLQGLVTAYGGSVQRGVPAHGEVAAIQHDGRGVFEGLPQDFTAVRYHSLQAVRLPDCLEVSATCAGPEGLPPVVMGVRHRTRPLEGVQFHPESILSEYGEALMANFLR</sequence>
<evidence type="ECO:0000256" key="1">
    <source>
        <dbReference type="ARBA" id="ARBA00022962"/>
    </source>
</evidence>
<name>A0A2P2BYR6_9ZZZZ</name>
<protein>
    <submittedName>
        <fullName evidence="3">Anthranilate synthase, component II</fullName>
        <ecNumber evidence="3">4.1.3.27</ecNumber>
    </submittedName>
</protein>
<reference evidence="3" key="1">
    <citation type="submission" date="2015-08" db="EMBL/GenBank/DDBJ databases">
        <authorList>
            <person name="Babu N.S."/>
            <person name="Beckwith C.J."/>
            <person name="Beseler K.G."/>
            <person name="Brison A."/>
            <person name="Carone J.V."/>
            <person name="Caskin T.P."/>
            <person name="Diamond M."/>
            <person name="Durham M.E."/>
            <person name="Foxe J.M."/>
            <person name="Go M."/>
            <person name="Henderson B.A."/>
            <person name="Jones I.B."/>
            <person name="McGettigan J.A."/>
            <person name="Micheletti S.J."/>
            <person name="Nasrallah M.E."/>
            <person name="Ortiz D."/>
            <person name="Piller C.R."/>
            <person name="Privatt S.R."/>
            <person name="Schneider S.L."/>
            <person name="Sharp S."/>
            <person name="Smith T.C."/>
            <person name="Stanton J.D."/>
            <person name="Ullery H.E."/>
            <person name="Wilson R.J."/>
            <person name="Serrano M.G."/>
            <person name="Buck G."/>
            <person name="Lee V."/>
            <person name="Wang Y."/>
            <person name="Carvalho R."/>
            <person name="Voegtly L."/>
            <person name="Shi R."/>
            <person name="Duckworth R."/>
            <person name="Johnson A."/>
            <person name="Loviza R."/>
            <person name="Walstead R."/>
            <person name="Shah Z."/>
            <person name="Kiflezghi M."/>
            <person name="Wade K."/>
            <person name="Ball S.L."/>
            <person name="Bradley K.W."/>
            <person name="Asai D.J."/>
            <person name="Bowman C.A."/>
            <person name="Russell D.A."/>
            <person name="Pope W.H."/>
            <person name="Jacobs-Sera D."/>
            <person name="Hendrix R.W."/>
            <person name="Hatfull G.F."/>
        </authorList>
    </citation>
    <scope>NUCLEOTIDE SEQUENCE</scope>
</reference>